<dbReference type="EMBL" id="FPIY01000005">
    <property type="protein sequence ID" value="SFW64371.1"/>
    <property type="molecule type" value="Genomic_DNA"/>
</dbReference>
<keyword evidence="2" id="KW-0238">DNA-binding</keyword>
<dbReference type="GO" id="GO:0015074">
    <property type="term" value="P:DNA integration"/>
    <property type="evidence" value="ECO:0007669"/>
    <property type="project" value="InterPro"/>
</dbReference>
<dbReference type="OrthoDB" id="9806835at2"/>
<dbReference type="STRING" id="76595.SAMN05660313_03054"/>
<dbReference type="InterPro" id="IPR050090">
    <property type="entry name" value="Tyrosine_recombinase_XerCD"/>
</dbReference>
<dbReference type="InterPro" id="IPR013762">
    <property type="entry name" value="Integrase-like_cat_sf"/>
</dbReference>
<dbReference type="PROSITE" id="PS51898">
    <property type="entry name" value="TYR_RECOMBINASE"/>
    <property type="match status" value="1"/>
</dbReference>
<dbReference type="SUPFAM" id="SSF56349">
    <property type="entry name" value="DNA breaking-rejoining enzymes"/>
    <property type="match status" value="1"/>
</dbReference>
<sequence>MSSIFLLLQKVHDKVHDLPMKLKYSQPKIYTGGIDINAWSSLSKQEKKLALEKDWYVYFSFRNPKTNKLVRQQNIKAGANRYKDKKTRLHILNILAKSLVILLEEGFDPYKTNLTLKQYLELKEKEIETEKTIDLPPTTPTTKIIPTTETTTVVAKDTVSIKEAFELALPLKQSVMKENSFSKFKSKIGQFERWLVSQQITPDQPISIITKKIVMRYLNDVLIRTSARNRNNTHTDLRSFFQVFEENELIPDNFLQKISKLNSKPERNKTYTPSQQEEIFEYLKENDKTLLLFIQFVSYNFLRPIEVCRLRIGDIDVKDKKLYVRAKNQPVKIKIIPNILLKELPDLSIYKKDDFLFTSTSVGGVWDSKEDNKRNHYSKKFKKVKDHFGLGTDYGLYSFRHTFITTLYREMAKVPNATPSMIKSKMQLITGHSTMQALELYLRDIDAALPEDYSNYFQ</sequence>
<keyword evidence="3" id="KW-0233">DNA recombination</keyword>
<dbReference type="Pfam" id="PF00589">
    <property type="entry name" value="Phage_integrase"/>
    <property type="match status" value="1"/>
</dbReference>
<dbReference type="InterPro" id="IPR010998">
    <property type="entry name" value="Integrase_recombinase_N"/>
</dbReference>
<feature type="domain" description="Tyr recombinase" evidence="4">
    <location>
        <begin position="266"/>
        <end position="454"/>
    </location>
</feature>
<dbReference type="Gene3D" id="1.10.443.10">
    <property type="entry name" value="Intergrase catalytic core"/>
    <property type="match status" value="1"/>
</dbReference>
<evidence type="ECO:0000256" key="2">
    <source>
        <dbReference type="ARBA" id="ARBA00023125"/>
    </source>
</evidence>
<dbReference type="Proteomes" id="UP000183257">
    <property type="component" value="Unassembled WGS sequence"/>
</dbReference>
<dbReference type="CDD" id="cd00397">
    <property type="entry name" value="DNA_BRE_C"/>
    <property type="match status" value="1"/>
</dbReference>
<accession>A0A1K1QXM8</accession>
<evidence type="ECO:0000313" key="5">
    <source>
        <dbReference type="EMBL" id="SFW64371.1"/>
    </source>
</evidence>
<dbReference type="GO" id="GO:0003677">
    <property type="term" value="F:DNA binding"/>
    <property type="evidence" value="ECO:0007669"/>
    <property type="project" value="UniProtKB-KW"/>
</dbReference>
<comment type="similarity">
    <text evidence="1">Belongs to the 'phage' integrase family.</text>
</comment>
<dbReference type="InterPro" id="IPR011010">
    <property type="entry name" value="DNA_brk_join_enz"/>
</dbReference>
<dbReference type="GO" id="GO:0006310">
    <property type="term" value="P:DNA recombination"/>
    <property type="evidence" value="ECO:0007669"/>
    <property type="project" value="UniProtKB-KW"/>
</dbReference>
<dbReference type="AlphaFoldDB" id="A0A1K1QXM8"/>
<dbReference type="PANTHER" id="PTHR30349">
    <property type="entry name" value="PHAGE INTEGRASE-RELATED"/>
    <property type="match status" value="1"/>
</dbReference>
<organism evidence="5 6">
    <name type="scientific">Cellulophaga fucicola</name>
    <dbReference type="NCBI Taxonomy" id="76595"/>
    <lineage>
        <taxon>Bacteria</taxon>
        <taxon>Pseudomonadati</taxon>
        <taxon>Bacteroidota</taxon>
        <taxon>Flavobacteriia</taxon>
        <taxon>Flavobacteriales</taxon>
        <taxon>Flavobacteriaceae</taxon>
        <taxon>Cellulophaga</taxon>
    </lineage>
</organism>
<dbReference type="PANTHER" id="PTHR30349:SF41">
    <property type="entry name" value="INTEGRASE_RECOMBINASE PROTEIN MJ0367-RELATED"/>
    <property type="match status" value="1"/>
</dbReference>
<reference evidence="6" key="1">
    <citation type="submission" date="2016-11" db="EMBL/GenBank/DDBJ databases">
        <authorList>
            <person name="Varghese N."/>
            <person name="Submissions S."/>
        </authorList>
    </citation>
    <scope>NUCLEOTIDE SEQUENCE [LARGE SCALE GENOMIC DNA]</scope>
    <source>
        <strain evidence="6">DSM 24786</strain>
    </source>
</reference>
<dbReference type="Gene3D" id="1.10.150.130">
    <property type="match status" value="1"/>
</dbReference>
<proteinExistence type="inferred from homology"/>
<name>A0A1K1QXM8_9FLAO</name>
<gene>
    <name evidence="5" type="ORF">SAMN05660313_03054</name>
</gene>
<keyword evidence="6" id="KW-1185">Reference proteome</keyword>
<evidence type="ECO:0000259" key="4">
    <source>
        <dbReference type="PROSITE" id="PS51898"/>
    </source>
</evidence>
<evidence type="ECO:0000256" key="1">
    <source>
        <dbReference type="ARBA" id="ARBA00008857"/>
    </source>
</evidence>
<evidence type="ECO:0000313" key="6">
    <source>
        <dbReference type="Proteomes" id="UP000183257"/>
    </source>
</evidence>
<dbReference type="RefSeq" id="WP_072304673.1">
    <property type="nucleotide sequence ID" value="NZ_FPIY01000005.1"/>
</dbReference>
<dbReference type="InterPro" id="IPR002104">
    <property type="entry name" value="Integrase_catalytic"/>
</dbReference>
<evidence type="ECO:0000256" key="3">
    <source>
        <dbReference type="ARBA" id="ARBA00023172"/>
    </source>
</evidence>
<protein>
    <submittedName>
        <fullName evidence="5">Site-specific recombinase XerD</fullName>
    </submittedName>
</protein>